<evidence type="ECO:0000313" key="5">
    <source>
        <dbReference type="EMBL" id="ALP92559.1"/>
    </source>
</evidence>
<dbReference type="SMART" id="SM01005">
    <property type="entry name" value="Ala_racemase_C"/>
    <property type="match status" value="1"/>
</dbReference>
<protein>
    <submittedName>
        <fullName evidence="5">Alanine racemase</fullName>
        <ecNumber evidence="5">5.1.1.1</ecNumber>
    </submittedName>
</protein>
<dbReference type="GO" id="GO:0005829">
    <property type="term" value="C:cytosol"/>
    <property type="evidence" value="ECO:0007669"/>
    <property type="project" value="TreeGrafter"/>
</dbReference>
<dbReference type="Gene3D" id="3.20.20.10">
    <property type="entry name" value="Alanine racemase"/>
    <property type="match status" value="1"/>
</dbReference>
<name>A0A0S2VZZ6_9FIRM</name>
<reference evidence="6" key="2">
    <citation type="submission" date="2015-04" db="EMBL/GenBank/DDBJ databases">
        <title>A butyrogenic pathway from the amino acid lysine in a human gut commensal.</title>
        <authorList>
            <person name="de Vos W.M."/>
            <person name="Bui N.T.P."/>
            <person name="Plugge C.M."/>
            <person name="Ritari J."/>
        </authorList>
    </citation>
    <scope>NUCLEOTIDE SEQUENCE [LARGE SCALE GENOMIC DNA]</scope>
    <source>
        <strain evidence="6">AF211</strain>
    </source>
</reference>
<evidence type="ECO:0000256" key="2">
    <source>
        <dbReference type="ARBA" id="ARBA00022898"/>
    </source>
</evidence>
<dbReference type="PANTHER" id="PTHR30511:SF3">
    <property type="entry name" value="LYSINE RACEMASE"/>
    <property type="match status" value="1"/>
</dbReference>
<dbReference type="GO" id="GO:0030170">
    <property type="term" value="F:pyridoxal phosphate binding"/>
    <property type="evidence" value="ECO:0007669"/>
    <property type="project" value="TreeGrafter"/>
</dbReference>
<dbReference type="SUPFAM" id="SSF50621">
    <property type="entry name" value="Alanine racemase C-terminal domain-like"/>
    <property type="match status" value="1"/>
</dbReference>
<sequence>MKALVLEREAIRRNAAVIKEKAGAAAIYAVLTGDAHGAGLLEMAKLLREEGIGRFAVSEPSDAAALRKAGFVDEEILMLRSTTDREELEQLIDLNAVCTIGSYDTGVALNGLAEARSTVVEAHIQVDTGMGYGGFLSGEPDKILSMYRYLPNVAISGIYTQMHAAAGGERGASAQLEEFQRVVEAVHAAGFETGVIHAAGSSALMNYEFARLDAVRVASAFLGRCRRTRGDGLQKVGYGEATLEEIRWLPKGHTVGNSRLITMKKPTRVAVLPAGYQNGLGAQRPRESGLAALLRYWWGTRRQSVHIGDQRARVIGQIGALETLVDVTELKCKPGDIAVFDLDPLYARGMKREYR</sequence>
<dbReference type="eggNOG" id="COG0787">
    <property type="taxonomic scope" value="Bacteria"/>
</dbReference>
<keyword evidence="2" id="KW-0663">Pyridoxal phosphate</keyword>
<dbReference type="Proteomes" id="UP000064844">
    <property type="component" value="Chromosome"/>
</dbReference>
<reference evidence="5 6" key="1">
    <citation type="journal article" date="2015" name="Nat. Commun.">
        <title>Production of butyrate from lysine and the Amadori product fructoselysine by a human gut commensal.</title>
        <authorList>
            <person name="Bui T.P."/>
            <person name="Ritari J."/>
            <person name="Boeren S."/>
            <person name="de Waard P."/>
            <person name="Plugge C.M."/>
            <person name="de Vos W.M."/>
        </authorList>
    </citation>
    <scope>NUCLEOTIDE SEQUENCE [LARGE SCALE GENOMIC DNA]</scope>
    <source>
        <strain evidence="5 6">AF211</strain>
    </source>
</reference>
<dbReference type="InterPro" id="IPR000821">
    <property type="entry name" value="Ala_racemase"/>
</dbReference>
<dbReference type="GO" id="GO:0006522">
    <property type="term" value="P:alanine metabolic process"/>
    <property type="evidence" value="ECO:0007669"/>
    <property type="project" value="InterPro"/>
</dbReference>
<keyword evidence="3 5" id="KW-0413">Isomerase</keyword>
<dbReference type="PRINTS" id="PR00992">
    <property type="entry name" value="ALARACEMASE"/>
</dbReference>
<dbReference type="Gene3D" id="2.40.37.10">
    <property type="entry name" value="Lyase, Ornithine Decarboxylase, Chain A, domain 1"/>
    <property type="match status" value="1"/>
</dbReference>
<dbReference type="InterPro" id="IPR029066">
    <property type="entry name" value="PLP-binding_barrel"/>
</dbReference>
<keyword evidence="6" id="KW-1185">Reference proteome</keyword>
<comment type="cofactor">
    <cofactor evidence="1">
        <name>pyridoxal 5'-phosphate</name>
        <dbReference type="ChEBI" id="CHEBI:597326"/>
    </cofactor>
</comment>
<dbReference type="PANTHER" id="PTHR30511">
    <property type="entry name" value="ALANINE RACEMASE"/>
    <property type="match status" value="1"/>
</dbReference>
<dbReference type="InterPro" id="IPR011079">
    <property type="entry name" value="Ala_racemase_C"/>
</dbReference>
<evidence type="ECO:0000256" key="1">
    <source>
        <dbReference type="ARBA" id="ARBA00001933"/>
    </source>
</evidence>
<accession>A0A0S2VZZ6</accession>
<dbReference type="STRING" id="1297617.IB211_00163c"/>
<organism evidence="5 6">
    <name type="scientific">Intestinimonas butyriciproducens</name>
    <dbReference type="NCBI Taxonomy" id="1297617"/>
    <lineage>
        <taxon>Bacteria</taxon>
        <taxon>Bacillati</taxon>
        <taxon>Bacillota</taxon>
        <taxon>Clostridia</taxon>
        <taxon>Eubacteriales</taxon>
        <taxon>Intestinimonas</taxon>
    </lineage>
</organism>
<dbReference type="GO" id="GO:0008784">
    <property type="term" value="F:alanine racemase activity"/>
    <property type="evidence" value="ECO:0007669"/>
    <property type="project" value="UniProtKB-EC"/>
</dbReference>
<dbReference type="Pfam" id="PF01168">
    <property type="entry name" value="Ala_racemase_N"/>
    <property type="match status" value="1"/>
</dbReference>
<dbReference type="RefSeq" id="WP_058116806.1">
    <property type="nucleotide sequence ID" value="NZ_CALICV010000030.1"/>
</dbReference>
<dbReference type="InterPro" id="IPR009006">
    <property type="entry name" value="Ala_racemase/Decarboxylase_C"/>
</dbReference>
<gene>
    <name evidence="5" type="ORF">IB211_00163c</name>
</gene>
<evidence type="ECO:0000313" key="6">
    <source>
        <dbReference type="Proteomes" id="UP000064844"/>
    </source>
</evidence>
<proteinExistence type="predicted"/>
<dbReference type="Pfam" id="PF00842">
    <property type="entry name" value="Ala_racemase_C"/>
    <property type="match status" value="1"/>
</dbReference>
<feature type="domain" description="Alanine racemase C-terminal" evidence="4">
    <location>
        <begin position="236"/>
        <end position="355"/>
    </location>
</feature>
<dbReference type="SUPFAM" id="SSF51419">
    <property type="entry name" value="PLP-binding barrel"/>
    <property type="match status" value="1"/>
</dbReference>
<dbReference type="AlphaFoldDB" id="A0A0S2VZZ6"/>
<evidence type="ECO:0000259" key="4">
    <source>
        <dbReference type="SMART" id="SM01005"/>
    </source>
</evidence>
<evidence type="ECO:0000256" key="3">
    <source>
        <dbReference type="ARBA" id="ARBA00023235"/>
    </source>
</evidence>
<dbReference type="EMBL" id="CP011307">
    <property type="protein sequence ID" value="ALP92559.1"/>
    <property type="molecule type" value="Genomic_DNA"/>
</dbReference>
<dbReference type="InterPro" id="IPR001608">
    <property type="entry name" value="Ala_racemase_N"/>
</dbReference>
<dbReference type="EC" id="5.1.1.1" evidence="5"/>
<dbReference type="KEGG" id="ibu:IB211_00163c"/>